<sequence>MAELGDLLAEAMGRSLPVGKVVLIGDCVETSGAFVLHLLLKRCLSLDSSSAVFVALSHPFSHYDRILRKMGCNISVQKKNGKLQFLELLDFSARSKGNSVDDGFCKLYNEIRNAVEAARSKDTKASCVYIMIDDISLLEIAADGSENDVLNFLHYCSTLTSETDCSLIILNHEDVYSSEEAPRLLTHLQHLSDIEIRTAPLNTGLAADVHGQKNKHARRENKRREASVKSVSLVLCRADHKMKSQLFNLRTARILPTIRILPFFSPFFRFAYDFNLQP</sequence>
<organism evidence="3 4">
    <name type="scientific">Rhynchospora tenuis</name>
    <dbReference type="NCBI Taxonomy" id="198213"/>
    <lineage>
        <taxon>Eukaryota</taxon>
        <taxon>Viridiplantae</taxon>
        <taxon>Streptophyta</taxon>
        <taxon>Embryophyta</taxon>
        <taxon>Tracheophyta</taxon>
        <taxon>Spermatophyta</taxon>
        <taxon>Magnoliopsida</taxon>
        <taxon>Liliopsida</taxon>
        <taxon>Poales</taxon>
        <taxon>Cyperaceae</taxon>
        <taxon>Cyperoideae</taxon>
        <taxon>Rhynchosporeae</taxon>
        <taxon>Rhynchospora</taxon>
    </lineage>
</organism>
<dbReference type="InterPro" id="IPR027417">
    <property type="entry name" value="P-loop_NTPase"/>
</dbReference>
<comment type="caution">
    <text evidence="3">The sequence shown here is derived from an EMBL/GenBank/DDBJ whole genome shotgun (WGS) entry which is preliminary data.</text>
</comment>
<comment type="pathway">
    <text evidence="1">tRNA modification; 5-methoxycarbonylmethyl-2-thiouridine-tRNA biosynthesis.</text>
</comment>
<dbReference type="PANTHER" id="PTHR16184:SF6">
    <property type="entry name" value="ELONGATOR COMPLEX PROTEIN 6"/>
    <property type="match status" value="1"/>
</dbReference>
<evidence type="ECO:0000313" key="4">
    <source>
        <dbReference type="Proteomes" id="UP001210211"/>
    </source>
</evidence>
<comment type="similarity">
    <text evidence="2">Belongs to the ELP6 family.</text>
</comment>
<dbReference type="Proteomes" id="UP001210211">
    <property type="component" value="Unassembled WGS sequence"/>
</dbReference>
<evidence type="ECO:0008006" key="5">
    <source>
        <dbReference type="Google" id="ProtNLM"/>
    </source>
</evidence>
<evidence type="ECO:0000313" key="3">
    <source>
        <dbReference type="EMBL" id="KAJ3688973.1"/>
    </source>
</evidence>
<protein>
    <recommendedName>
        <fullName evidence="5">Elongator complex protein 6</fullName>
    </recommendedName>
</protein>
<dbReference type="GO" id="GO:0033588">
    <property type="term" value="C:elongator holoenzyme complex"/>
    <property type="evidence" value="ECO:0007669"/>
    <property type="project" value="InterPro"/>
</dbReference>
<dbReference type="GO" id="GO:0002098">
    <property type="term" value="P:tRNA wobble uridine modification"/>
    <property type="evidence" value="ECO:0007669"/>
    <property type="project" value="InterPro"/>
</dbReference>
<accession>A0AAD5Z8Q7</accession>
<reference evidence="3 4" key="1">
    <citation type="journal article" date="2022" name="Cell">
        <title>Repeat-based holocentromeres influence genome architecture and karyotype evolution.</title>
        <authorList>
            <person name="Hofstatter P.G."/>
            <person name="Thangavel G."/>
            <person name="Lux T."/>
            <person name="Neumann P."/>
            <person name="Vondrak T."/>
            <person name="Novak P."/>
            <person name="Zhang M."/>
            <person name="Costa L."/>
            <person name="Castellani M."/>
            <person name="Scott A."/>
            <person name="Toegelov H."/>
            <person name="Fuchs J."/>
            <person name="Mata-Sucre Y."/>
            <person name="Dias Y."/>
            <person name="Vanzela A.L.L."/>
            <person name="Huettel B."/>
            <person name="Almeida C.C.S."/>
            <person name="Simkova H."/>
            <person name="Souza G."/>
            <person name="Pedrosa-Harand A."/>
            <person name="Macas J."/>
            <person name="Mayer K.F.X."/>
            <person name="Houben A."/>
            <person name="Marques A."/>
        </authorList>
    </citation>
    <scope>NUCLEOTIDE SEQUENCE [LARGE SCALE GENOMIC DNA]</scope>
    <source>
        <strain evidence="3">RhyTen1mFocal</strain>
    </source>
</reference>
<dbReference type="PANTHER" id="PTHR16184">
    <property type="entry name" value="ELONGATOR COMPLEX PROTEIN 6"/>
    <property type="match status" value="1"/>
</dbReference>
<dbReference type="Gene3D" id="3.40.50.300">
    <property type="entry name" value="P-loop containing nucleotide triphosphate hydrolases"/>
    <property type="match status" value="1"/>
</dbReference>
<dbReference type="AlphaFoldDB" id="A0AAD5Z8Q7"/>
<dbReference type="InterPro" id="IPR018627">
    <property type="entry name" value="ELP6"/>
</dbReference>
<dbReference type="Pfam" id="PF09807">
    <property type="entry name" value="ELP6"/>
    <property type="match status" value="1"/>
</dbReference>
<evidence type="ECO:0000256" key="2">
    <source>
        <dbReference type="ARBA" id="ARBA00008837"/>
    </source>
</evidence>
<name>A0AAD5Z8Q7_9POAL</name>
<proteinExistence type="inferred from homology"/>
<dbReference type="EMBL" id="JAMRDG010000002">
    <property type="protein sequence ID" value="KAJ3688973.1"/>
    <property type="molecule type" value="Genomic_DNA"/>
</dbReference>
<dbReference type="CDD" id="cd19495">
    <property type="entry name" value="Elp6"/>
    <property type="match status" value="1"/>
</dbReference>
<evidence type="ECO:0000256" key="1">
    <source>
        <dbReference type="ARBA" id="ARBA00005043"/>
    </source>
</evidence>
<gene>
    <name evidence="3" type="ORF">LUZ61_018137</name>
</gene>
<keyword evidence="4" id="KW-1185">Reference proteome</keyword>